<keyword evidence="2" id="KW-1185">Reference proteome</keyword>
<sequence length="41" mass="4646">MFNQKGGLSPLFVLISKSLIKKLKKSILLGYLDINHTLLIF</sequence>
<organism evidence="1 2">
    <name type="scientific">Paraglaciecola psychrophila 170</name>
    <dbReference type="NCBI Taxonomy" id="1129794"/>
    <lineage>
        <taxon>Bacteria</taxon>
        <taxon>Pseudomonadati</taxon>
        <taxon>Pseudomonadota</taxon>
        <taxon>Gammaproteobacteria</taxon>
        <taxon>Alteromonadales</taxon>
        <taxon>Alteromonadaceae</taxon>
        <taxon>Paraglaciecola</taxon>
    </lineage>
</organism>
<dbReference type="EMBL" id="CP003837">
    <property type="protein sequence ID" value="AGH43006.1"/>
    <property type="molecule type" value="Genomic_DNA"/>
</dbReference>
<name>M4RHG0_9ALTE</name>
<reference evidence="1 2" key="1">
    <citation type="journal article" date="2013" name="Genome Announc.">
        <title>Complete Genome Sequence of Glaciecola psychrophila Strain 170T.</title>
        <authorList>
            <person name="Yin J."/>
            <person name="Chen J."/>
            <person name="Liu G."/>
            <person name="Yu Y."/>
            <person name="Song L."/>
            <person name="Wang X."/>
            <person name="Qu X."/>
        </authorList>
    </citation>
    <scope>NUCLEOTIDE SEQUENCE [LARGE SCALE GENOMIC DNA]</scope>
    <source>
        <strain evidence="1 2">170</strain>
    </source>
</reference>
<dbReference type="STRING" id="1129794.C427_0897"/>
<dbReference type="PATRIC" id="fig|1129794.4.peg.883"/>
<dbReference type="HOGENOM" id="CLU_3274035_0_0_6"/>
<proteinExistence type="predicted"/>
<dbReference type="AlphaFoldDB" id="M4RHG0"/>
<protein>
    <submittedName>
        <fullName evidence="1">Uncharacterized protein</fullName>
    </submittedName>
</protein>
<dbReference type="Proteomes" id="UP000011864">
    <property type="component" value="Chromosome"/>
</dbReference>
<evidence type="ECO:0000313" key="1">
    <source>
        <dbReference type="EMBL" id="AGH43006.1"/>
    </source>
</evidence>
<accession>M4RHG0</accession>
<dbReference type="KEGG" id="gps:C427_0897"/>
<evidence type="ECO:0000313" key="2">
    <source>
        <dbReference type="Proteomes" id="UP000011864"/>
    </source>
</evidence>
<gene>
    <name evidence="1" type="ORF">C427_0897</name>
</gene>